<sequence>MIVDGALQGIDYVLGCHVMNQLEFGGVFYHCGATQQARAKFTIQIQGKGGHGSSPHEANDAIVIAGHLVIALQTIVSRRISPMESGVVTIGSFDGKGEFNSIKDRVILEGDVRCMAESTRKKIEEEIKRIAFGTARTYGCDITVQYQNDYPVLWNDPSLTKRVVREWKKAGIAPVTDCGPLNPSEDFSYYSQQVPSCFFYIGAQPAGKAYPHHHPKFDIREEAMMKAARAMTVATLTCLAEKEMR</sequence>
<name>A0ABP2L3D5_9FIRM</name>
<dbReference type="Gene3D" id="3.30.70.360">
    <property type="match status" value="1"/>
</dbReference>
<protein>
    <submittedName>
        <fullName evidence="2">Amidohydrolase</fullName>
    </submittedName>
</protein>
<dbReference type="Pfam" id="PF01546">
    <property type="entry name" value="Peptidase_M20"/>
    <property type="match status" value="1"/>
</dbReference>
<proteinExistence type="predicted"/>
<dbReference type="SUPFAM" id="SSF55031">
    <property type="entry name" value="Bacterial exopeptidase dimerisation domain"/>
    <property type="match status" value="1"/>
</dbReference>
<dbReference type="RefSeq" id="WP_007391351.1">
    <property type="nucleotide sequence ID" value="NZ_AFIJ01000033.1"/>
</dbReference>
<feature type="domain" description="Peptidase M20 dimerisation" evidence="1">
    <location>
        <begin position="39"/>
        <end position="130"/>
    </location>
</feature>
<dbReference type="Pfam" id="PF07687">
    <property type="entry name" value="M20_dimer"/>
    <property type="match status" value="1"/>
</dbReference>
<comment type="caution">
    <text evidence="2">The sequence shown here is derived from an EMBL/GenBank/DDBJ whole genome shotgun (WGS) entry which is preliminary data.</text>
</comment>
<dbReference type="Gene3D" id="3.40.630.10">
    <property type="entry name" value="Zn peptidases"/>
    <property type="match status" value="1"/>
</dbReference>
<dbReference type="InterPro" id="IPR002933">
    <property type="entry name" value="Peptidase_M20"/>
</dbReference>
<organism evidence="2 3">
    <name type="scientific">Megasphaera lornae</name>
    <dbReference type="NCBI Taxonomy" id="1000568"/>
    <lineage>
        <taxon>Bacteria</taxon>
        <taxon>Bacillati</taxon>
        <taxon>Bacillota</taxon>
        <taxon>Negativicutes</taxon>
        <taxon>Veillonellales</taxon>
        <taxon>Veillonellaceae</taxon>
        <taxon>Megasphaera</taxon>
    </lineage>
</organism>
<dbReference type="NCBIfam" id="TIGR01891">
    <property type="entry name" value="amidohydrolases"/>
    <property type="match status" value="1"/>
</dbReference>
<dbReference type="PANTHER" id="PTHR11014">
    <property type="entry name" value="PEPTIDASE M20 FAMILY MEMBER"/>
    <property type="match status" value="1"/>
</dbReference>
<dbReference type="PANTHER" id="PTHR11014:SF63">
    <property type="entry name" value="METALLOPEPTIDASE, PUTATIVE (AFU_ORTHOLOGUE AFUA_6G09600)-RELATED"/>
    <property type="match status" value="1"/>
</dbReference>
<dbReference type="EMBL" id="AFIJ01000033">
    <property type="protein sequence ID" value="EGL39746.1"/>
    <property type="molecule type" value="Genomic_DNA"/>
</dbReference>
<reference evidence="2 3" key="1">
    <citation type="submission" date="2011-04" db="EMBL/GenBank/DDBJ databases">
        <authorList>
            <person name="Harkins D.M."/>
            <person name="Madupu R."/>
            <person name="Durkin A.S."/>
            <person name="Torralba M."/>
            <person name="Methe B."/>
            <person name="Sutton G.G."/>
            <person name="Nelson K.E."/>
        </authorList>
    </citation>
    <scope>NUCLEOTIDE SEQUENCE [LARGE SCALE GENOMIC DNA]</scope>
    <source>
        <strain evidence="2 3">UPII 199-6</strain>
    </source>
</reference>
<evidence type="ECO:0000313" key="2">
    <source>
        <dbReference type="EMBL" id="EGL39746.1"/>
    </source>
</evidence>
<dbReference type="SUPFAM" id="SSF53187">
    <property type="entry name" value="Zn-dependent exopeptidases"/>
    <property type="match status" value="1"/>
</dbReference>
<dbReference type="Proteomes" id="UP000004018">
    <property type="component" value="Unassembled WGS sequence"/>
</dbReference>
<dbReference type="InterPro" id="IPR036264">
    <property type="entry name" value="Bact_exopeptidase_dim_dom"/>
</dbReference>
<gene>
    <name evidence="2" type="ORF">HMPREF1039_1005</name>
</gene>
<evidence type="ECO:0000313" key="3">
    <source>
        <dbReference type="Proteomes" id="UP000004018"/>
    </source>
</evidence>
<dbReference type="InterPro" id="IPR011650">
    <property type="entry name" value="Peptidase_M20_dimer"/>
</dbReference>
<evidence type="ECO:0000259" key="1">
    <source>
        <dbReference type="Pfam" id="PF07687"/>
    </source>
</evidence>
<accession>A0ABP2L3D5</accession>
<keyword evidence="3" id="KW-1185">Reference proteome</keyword>
<dbReference type="InterPro" id="IPR017439">
    <property type="entry name" value="Amidohydrolase"/>
</dbReference>